<sequence>MTQAIHPTNHAIERFNDRIKPFLDHELQSELSS</sequence>
<name>A0A383EB17_9ZZZZ</name>
<reference evidence="1" key="1">
    <citation type="submission" date="2018-05" db="EMBL/GenBank/DDBJ databases">
        <authorList>
            <person name="Lanie J.A."/>
            <person name="Ng W.-L."/>
            <person name="Kazmierczak K.M."/>
            <person name="Andrzejewski T.M."/>
            <person name="Davidsen T.M."/>
            <person name="Wayne K.J."/>
            <person name="Tettelin H."/>
            <person name="Glass J.I."/>
            <person name="Rusch D."/>
            <person name="Podicherti R."/>
            <person name="Tsui H.-C.T."/>
            <person name="Winkler M.E."/>
        </authorList>
    </citation>
    <scope>NUCLEOTIDE SEQUENCE</scope>
</reference>
<organism evidence="1">
    <name type="scientific">marine metagenome</name>
    <dbReference type="NCBI Taxonomy" id="408172"/>
    <lineage>
        <taxon>unclassified sequences</taxon>
        <taxon>metagenomes</taxon>
        <taxon>ecological metagenomes</taxon>
    </lineage>
</organism>
<accession>A0A383EB17</accession>
<dbReference type="AlphaFoldDB" id="A0A383EB17"/>
<gene>
    <name evidence="1" type="ORF">METZ01_LOCUS506663</name>
</gene>
<evidence type="ECO:0000313" key="1">
    <source>
        <dbReference type="EMBL" id="SVE53809.1"/>
    </source>
</evidence>
<dbReference type="EMBL" id="UINC01224261">
    <property type="protein sequence ID" value="SVE53809.1"/>
    <property type="molecule type" value="Genomic_DNA"/>
</dbReference>
<feature type="non-terminal residue" evidence="1">
    <location>
        <position position="33"/>
    </location>
</feature>
<proteinExistence type="predicted"/>
<protein>
    <submittedName>
        <fullName evidence="1">Uncharacterized protein</fullName>
    </submittedName>
</protein>